<reference evidence="6" key="1">
    <citation type="journal article" date="2021" name="Sci. Adv.">
        <title>The American lobster genome reveals insights on longevity, neural, and immune adaptations.</title>
        <authorList>
            <person name="Polinski J.M."/>
            <person name="Zimin A.V."/>
            <person name="Clark K.F."/>
            <person name="Kohn A.B."/>
            <person name="Sadowski N."/>
            <person name="Timp W."/>
            <person name="Ptitsyn A."/>
            <person name="Khanna P."/>
            <person name="Romanova D.Y."/>
            <person name="Williams P."/>
            <person name="Greenwood S.J."/>
            <person name="Moroz L.L."/>
            <person name="Walt D.R."/>
            <person name="Bodnar A.G."/>
        </authorList>
    </citation>
    <scope>NUCLEOTIDE SEQUENCE</scope>
    <source>
        <strain evidence="6">GMGI-L3</strain>
    </source>
</reference>
<dbReference type="Proteomes" id="UP000747542">
    <property type="component" value="Unassembled WGS sequence"/>
</dbReference>
<evidence type="ECO:0000256" key="5">
    <source>
        <dbReference type="ARBA" id="ARBA00023212"/>
    </source>
</evidence>
<dbReference type="GO" id="GO:0003779">
    <property type="term" value="F:actin binding"/>
    <property type="evidence" value="ECO:0007669"/>
    <property type="project" value="UniProtKB-KW"/>
</dbReference>
<evidence type="ECO:0000313" key="6">
    <source>
        <dbReference type="EMBL" id="KAG7171898.1"/>
    </source>
</evidence>
<dbReference type="GO" id="GO:0034314">
    <property type="term" value="P:Arp2/3 complex-mediated actin nucleation"/>
    <property type="evidence" value="ECO:0007669"/>
    <property type="project" value="InterPro"/>
</dbReference>
<keyword evidence="5" id="KW-0206">Cytoskeleton</keyword>
<dbReference type="Pfam" id="PF04062">
    <property type="entry name" value="P21-Arc"/>
    <property type="match status" value="1"/>
</dbReference>
<evidence type="ECO:0000313" key="7">
    <source>
        <dbReference type="Proteomes" id="UP000747542"/>
    </source>
</evidence>
<comment type="subcellular location">
    <subcellularLocation>
        <location evidence="1">Cytoplasm</location>
        <location evidence="1">Cytoskeleton</location>
    </subcellularLocation>
</comment>
<dbReference type="SUPFAM" id="SSF69060">
    <property type="entry name" value="Arp2/3 complex 21 kDa subunit ARPC3"/>
    <property type="match status" value="1"/>
</dbReference>
<dbReference type="PANTHER" id="PTHR12391">
    <property type="entry name" value="ARP2/3 COMPLEX 21 KD SUBUNIT"/>
    <property type="match status" value="1"/>
</dbReference>
<dbReference type="InterPro" id="IPR007204">
    <property type="entry name" value="ARPC3"/>
</dbReference>
<protein>
    <submittedName>
        <fullName evidence="6">Actin-related protein 2/3 complex subunit 3-like</fullName>
    </submittedName>
</protein>
<sequence>MPAYHCNLPHPGSVVGNMAMLPIRTKYRGPAPVMSAEGIDVVDEALQYFKANVFFRTYEVKSPSSLFLEIHHSH</sequence>
<name>A0A8J5N237_HOMAM</name>
<dbReference type="GO" id="GO:0005885">
    <property type="term" value="C:Arp2/3 protein complex"/>
    <property type="evidence" value="ECO:0007669"/>
    <property type="project" value="InterPro"/>
</dbReference>
<dbReference type="AlphaFoldDB" id="A0A8J5N237"/>
<evidence type="ECO:0000256" key="2">
    <source>
        <dbReference type="ARBA" id="ARBA00010856"/>
    </source>
</evidence>
<evidence type="ECO:0000256" key="3">
    <source>
        <dbReference type="ARBA" id="ARBA00022490"/>
    </source>
</evidence>
<dbReference type="Gene3D" id="1.10.1760.10">
    <property type="entry name" value="Actin-related protein 2/3 complex subunit 3"/>
    <property type="match status" value="1"/>
</dbReference>
<evidence type="ECO:0000256" key="1">
    <source>
        <dbReference type="ARBA" id="ARBA00004245"/>
    </source>
</evidence>
<keyword evidence="3" id="KW-0963">Cytoplasm</keyword>
<comment type="similarity">
    <text evidence="2">Belongs to the ARPC3 family.</text>
</comment>
<dbReference type="GO" id="GO:0030833">
    <property type="term" value="P:regulation of actin filament polymerization"/>
    <property type="evidence" value="ECO:0007669"/>
    <property type="project" value="InterPro"/>
</dbReference>
<evidence type="ECO:0000256" key="4">
    <source>
        <dbReference type="ARBA" id="ARBA00023203"/>
    </source>
</evidence>
<comment type="caution">
    <text evidence="6">The sequence shown here is derived from an EMBL/GenBank/DDBJ whole genome shotgun (WGS) entry which is preliminary data.</text>
</comment>
<proteinExistence type="inferred from homology"/>
<accession>A0A8J5N237</accession>
<dbReference type="EMBL" id="JAHLQT010011632">
    <property type="protein sequence ID" value="KAG7171898.1"/>
    <property type="molecule type" value="Genomic_DNA"/>
</dbReference>
<gene>
    <name evidence="6" type="primary">Arpc3-L</name>
    <name evidence="6" type="ORF">Hamer_G000834</name>
</gene>
<keyword evidence="4" id="KW-0009">Actin-binding</keyword>
<dbReference type="InterPro" id="IPR036753">
    <property type="entry name" value="ARPC3_sf"/>
</dbReference>
<organism evidence="6 7">
    <name type="scientific">Homarus americanus</name>
    <name type="common">American lobster</name>
    <dbReference type="NCBI Taxonomy" id="6706"/>
    <lineage>
        <taxon>Eukaryota</taxon>
        <taxon>Metazoa</taxon>
        <taxon>Ecdysozoa</taxon>
        <taxon>Arthropoda</taxon>
        <taxon>Crustacea</taxon>
        <taxon>Multicrustacea</taxon>
        <taxon>Malacostraca</taxon>
        <taxon>Eumalacostraca</taxon>
        <taxon>Eucarida</taxon>
        <taxon>Decapoda</taxon>
        <taxon>Pleocyemata</taxon>
        <taxon>Astacidea</taxon>
        <taxon>Nephropoidea</taxon>
        <taxon>Nephropidae</taxon>
        <taxon>Homarus</taxon>
    </lineage>
</organism>
<keyword evidence="7" id="KW-1185">Reference proteome</keyword>